<evidence type="ECO:0000313" key="2">
    <source>
        <dbReference type="EMBL" id="ERK47836.1"/>
    </source>
</evidence>
<dbReference type="InterPro" id="IPR013785">
    <property type="entry name" value="Aldolase_TIM"/>
</dbReference>
<dbReference type="PANTHER" id="PTHR10683:SF40">
    <property type="entry name" value="FRUCTOSE-6-PHOSPHATE ALDOLASE 1-RELATED"/>
    <property type="match status" value="1"/>
</dbReference>
<protein>
    <submittedName>
        <fullName evidence="2">Fructose-6-phosphate aldolase domain protein</fullName>
    </submittedName>
</protein>
<dbReference type="AlphaFoldDB" id="U2PUN9"/>
<dbReference type="InterPro" id="IPR001585">
    <property type="entry name" value="TAL/FSA"/>
</dbReference>
<dbReference type="PANTHER" id="PTHR10683">
    <property type="entry name" value="TRANSALDOLASE"/>
    <property type="match status" value="1"/>
</dbReference>
<dbReference type="Pfam" id="PF00923">
    <property type="entry name" value="TAL_FSA"/>
    <property type="match status" value="1"/>
</dbReference>
<dbReference type="SUPFAM" id="SSF51569">
    <property type="entry name" value="Aldolase"/>
    <property type="match status" value="1"/>
</dbReference>
<dbReference type="EMBL" id="AWVM01000112">
    <property type="protein sequence ID" value="ERK47836.1"/>
    <property type="molecule type" value="Genomic_DNA"/>
</dbReference>
<organism evidence="2 3">
    <name type="scientific">Leptotrichia wadei (strain F0279)</name>
    <dbReference type="NCBI Taxonomy" id="888055"/>
    <lineage>
        <taxon>Bacteria</taxon>
        <taxon>Fusobacteriati</taxon>
        <taxon>Fusobacteriota</taxon>
        <taxon>Fusobacteriia</taxon>
        <taxon>Fusobacteriales</taxon>
        <taxon>Leptotrichiaceae</taxon>
        <taxon>Leptotrichia</taxon>
    </lineage>
</organism>
<gene>
    <name evidence="2" type="ORF">HMPREF9015_02269</name>
</gene>
<reference evidence="2 3" key="1">
    <citation type="submission" date="2013-06" db="EMBL/GenBank/DDBJ databases">
        <authorList>
            <person name="Weinstock G."/>
            <person name="Sodergren E."/>
            <person name="Lobos E.A."/>
            <person name="Fulton L."/>
            <person name="Fulton R."/>
            <person name="Courtney L."/>
            <person name="Fronick C."/>
            <person name="O'Laughlin M."/>
            <person name="Godfrey J."/>
            <person name="Wilson R.M."/>
            <person name="Miner T."/>
            <person name="Farmer C."/>
            <person name="Delehaunty K."/>
            <person name="Cordes M."/>
            <person name="Minx P."/>
            <person name="Tomlinson C."/>
            <person name="Chen J."/>
            <person name="Wollam A."/>
            <person name="Pepin K.H."/>
            <person name="Bhonagiri V."/>
            <person name="Zhang X."/>
            <person name="Warren W."/>
            <person name="Mitreva M."/>
            <person name="Mardis E.R."/>
            <person name="Wilson R.K."/>
        </authorList>
    </citation>
    <scope>NUCLEOTIDE SEQUENCE [LARGE SCALE GENOMIC DNA]</scope>
    <source>
        <strain evidence="2 3">F0279</strain>
    </source>
</reference>
<dbReference type="Proteomes" id="UP000016626">
    <property type="component" value="Unassembled WGS sequence"/>
</dbReference>
<evidence type="ECO:0000256" key="1">
    <source>
        <dbReference type="ARBA" id="ARBA00023270"/>
    </source>
</evidence>
<accession>U2PUN9</accession>
<name>U2PUN9_LEPWF</name>
<dbReference type="Gene3D" id="3.20.20.70">
    <property type="entry name" value="Aldolase class I"/>
    <property type="match status" value="1"/>
</dbReference>
<proteinExistence type="predicted"/>
<dbReference type="PATRIC" id="fig|888055.3.peg.2176"/>
<dbReference type="GO" id="GO:0005975">
    <property type="term" value="P:carbohydrate metabolic process"/>
    <property type="evidence" value="ECO:0007669"/>
    <property type="project" value="InterPro"/>
</dbReference>
<sequence length="131" mass="14688">MEDKIMKIFINQLIGKNIKTNDDWKKMVKKGRKLANINLDKIVEIPMSLQGLKACKVLSGEGIKVNITSISYSAQALLAARAGADYISPVIENIKGVDTVKEISEMFKREKIKTKILFEKNEMPLDTGNYA</sequence>
<keyword evidence="1" id="KW-0704">Schiff base</keyword>
<dbReference type="eggNOG" id="COG0176">
    <property type="taxonomic scope" value="Bacteria"/>
</dbReference>
<dbReference type="HOGENOM" id="CLU_1924982_0_0_0"/>
<evidence type="ECO:0000313" key="3">
    <source>
        <dbReference type="Proteomes" id="UP000016626"/>
    </source>
</evidence>
<comment type="caution">
    <text evidence="2">The sequence shown here is derived from an EMBL/GenBank/DDBJ whole genome shotgun (WGS) entry which is preliminary data.</text>
</comment>